<evidence type="ECO:0000313" key="2">
    <source>
        <dbReference type="Proteomes" id="UP000824533"/>
    </source>
</evidence>
<gene>
    <name evidence="1" type="ORF">K1T71_001020</name>
</gene>
<reference evidence="1 2" key="1">
    <citation type="journal article" date="2021" name="Front. Genet.">
        <title>Chromosome-Level Genome Assembly Reveals Significant Gene Expansion in the Toll and IMD Signaling Pathways of Dendrolimus kikuchii.</title>
        <authorList>
            <person name="Zhou J."/>
            <person name="Wu P."/>
            <person name="Xiong Z."/>
            <person name="Liu N."/>
            <person name="Zhao N."/>
            <person name="Ji M."/>
            <person name="Qiu Y."/>
            <person name="Yang B."/>
        </authorList>
    </citation>
    <scope>NUCLEOTIDE SEQUENCE [LARGE SCALE GENOMIC DNA]</scope>
    <source>
        <strain evidence="1">Ann1</strain>
    </source>
</reference>
<comment type="caution">
    <text evidence="1">The sequence shown here is derived from an EMBL/GenBank/DDBJ whole genome shotgun (WGS) entry which is preliminary data.</text>
</comment>
<name>A0ACC1DGF6_9NEOP</name>
<sequence length="968" mass="104979">MRVLLTAFAVALCYATYAQTQHVSIGVVEQQPERARHLAAAVEAALRVASADTGEAPGGGATSDVDEAPPEDDDASSVHIAAVEPDEPLAVPAHVCEQASEARDAVVSGGGARAMRLAEAAAARAGLPLLLVDPAPTNSSWEALALYPHPDVLAQACAELCKEKGWRRAVLLHEGSAEGAALIAPDVDVLFLHARQLPPPHDHALLRNLLLVLKKLGATNFIVWCEAECAVRVLDAAQRVGLLAERHSYIVLSLELHTAPLAAYSHGGANVTGFRLFDTEAPETRAAMTAWRDSYTHIMHREPDRTEDDAVATAPPTAMLLAFQGAALAAEVLQRLQLPPAAPADCGRPAGAFHADTLLNYLRSEEWSGGAVAGVGGTWGTPSWETDGARRSVQLEVVELARGGRLERAGLWSPNGGFIWQRKGPKVVPLPDDSMKNKTFTVLIAMSEPYVMKQESALRLSGNDRYEGFCIELIDRLATQLGFNYTYVEQEDGVYGGHDATTGEWTGMIGRLMREDDVHFAITDLTITEERERAVDFTTPFMNLGISILFRKPETPEPQLFAFLLPFSNGVWVCLGFAYLGTSLILYVVGRLCHEEWQNPYPCIEDPPALENQFTLANALWFNLGAVLLQGSEIAPVAYGTRAVAGAWWLFALVITSSYTANLATLLATKSSTDLINNVQELANNDLGISYGAKDGGSTYTFFKNSKSELYQKMYNHMKEYESPRTNAMGIKKVETEMYAFLMESTTIEYIIERNCKVAKVGDLLDSKGYGIAMKKNSTYRQAMNLALLNLQEAGILREMKKSWWIEKHGGGACKDEDTYESEELKLSNFLGLFVVLGVGCALGVVISCCDLAWAAARRPAHPSRPPQPFAARFWEELRFVFRFEHSVKPLQGPLTGSSSRSGSTERVRESVSGGSGGKGAAEAEAGAGEEGTLRVRTGSGAGARRRSSMHAASVRLARHTSPAVAHH</sequence>
<dbReference type="Proteomes" id="UP000824533">
    <property type="component" value="Linkage Group LG02"/>
</dbReference>
<organism evidence="1 2">
    <name type="scientific">Dendrolimus kikuchii</name>
    <dbReference type="NCBI Taxonomy" id="765133"/>
    <lineage>
        <taxon>Eukaryota</taxon>
        <taxon>Metazoa</taxon>
        <taxon>Ecdysozoa</taxon>
        <taxon>Arthropoda</taxon>
        <taxon>Hexapoda</taxon>
        <taxon>Insecta</taxon>
        <taxon>Pterygota</taxon>
        <taxon>Neoptera</taxon>
        <taxon>Endopterygota</taxon>
        <taxon>Lepidoptera</taxon>
        <taxon>Glossata</taxon>
        <taxon>Ditrysia</taxon>
        <taxon>Bombycoidea</taxon>
        <taxon>Lasiocampidae</taxon>
        <taxon>Dendrolimus</taxon>
    </lineage>
</organism>
<keyword evidence="2" id="KW-1185">Reference proteome</keyword>
<evidence type="ECO:0000313" key="1">
    <source>
        <dbReference type="EMBL" id="KAJ0183044.1"/>
    </source>
</evidence>
<accession>A0ACC1DGF6</accession>
<dbReference type="EMBL" id="CM034388">
    <property type="protein sequence ID" value="KAJ0183044.1"/>
    <property type="molecule type" value="Genomic_DNA"/>
</dbReference>
<protein>
    <submittedName>
        <fullName evidence="1">Uncharacterized protein</fullName>
    </submittedName>
</protein>
<proteinExistence type="predicted"/>